<dbReference type="STRING" id="31033.ENSTRUP00000010751"/>
<evidence type="ECO:0000313" key="5">
    <source>
        <dbReference type="Ensembl" id="ENSTRUP00000010751.3"/>
    </source>
</evidence>
<feature type="transmembrane region" description="Helical" evidence="2">
    <location>
        <begin position="244"/>
        <end position="261"/>
    </location>
</feature>
<dbReference type="Ensembl" id="ENSTRUT00000010809.3">
    <property type="protein sequence ID" value="ENSTRUP00000010751.3"/>
    <property type="gene ID" value="ENSTRUG00000021915.2"/>
</dbReference>
<feature type="transmembrane region" description="Helical" evidence="2">
    <location>
        <begin position="367"/>
        <end position="396"/>
    </location>
</feature>
<feature type="transmembrane region" description="Helical" evidence="2">
    <location>
        <begin position="497"/>
        <end position="515"/>
    </location>
</feature>
<dbReference type="PANTHER" id="PTHR47049">
    <property type="entry name" value="PIEZO-TYPE MECHANOSENSITIVE ION CHANNEL HOMOLOG"/>
    <property type="match status" value="1"/>
</dbReference>
<evidence type="ECO:0000259" key="3">
    <source>
        <dbReference type="Pfam" id="PF15917"/>
    </source>
</evidence>
<feature type="transmembrane region" description="Helical" evidence="2">
    <location>
        <begin position="749"/>
        <end position="768"/>
    </location>
</feature>
<feature type="transmembrane region" description="Helical" evidence="2">
    <location>
        <begin position="521"/>
        <end position="539"/>
    </location>
</feature>
<feature type="transmembrane region" description="Helical" evidence="2">
    <location>
        <begin position="718"/>
        <end position="743"/>
    </location>
</feature>
<organism evidence="5 6">
    <name type="scientific">Takifugu rubripes</name>
    <name type="common">Japanese pufferfish</name>
    <name type="synonym">Fugu rubripes</name>
    <dbReference type="NCBI Taxonomy" id="31033"/>
    <lineage>
        <taxon>Eukaryota</taxon>
        <taxon>Metazoa</taxon>
        <taxon>Chordata</taxon>
        <taxon>Craniata</taxon>
        <taxon>Vertebrata</taxon>
        <taxon>Euteleostomi</taxon>
        <taxon>Actinopterygii</taxon>
        <taxon>Neopterygii</taxon>
        <taxon>Teleostei</taxon>
        <taxon>Neoteleostei</taxon>
        <taxon>Acanthomorphata</taxon>
        <taxon>Eupercaria</taxon>
        <taxon>Tetraodontiformes</taxon>
        <taxon>Tetradontoidea</taxon>
        <taxon>Tetraodontidae</taxon>
        <taxon>Takifugu</taxon>
    </lineage>
</organism>
<feature type="transmembrane region" description="Helical" evidence="2">
    <location>
        <begin position="551"/>
        <end position="569"/>
    </location>
</feature>
<feature type="domain" description="Piezo TM1-24" evidence="4">
    <location>
        <begin position="65"/>
        <end position="628"/>
    </location>
</feature>
<keyword evidence="2" id="KW-0812">Transmembrane</keyword>
<feature type="transmembrane region" description="Helical" evidence="2">
    <location>
        <begin position="138"/>
        <end position="167"/>
    </location>
</feature>
<dbReference type="AlphaFoldDB" id="H2SEC0"/>
<dbReference type="InterPro" id="IPR056769">
    <property type="entry name" value="Piezo_TM1-24"/>
</dbReference>
<keyword evidence="2" id="KW-1133">Transmembrane helix</keyword>
<feature type="transmembrane region" description="Helical" evidence="2">
    <location>
        <begin position="602"/>
        <end position="623"/>
    </location>
</feature>
<proteinExistence type="predicted"/>
<dbReference type="InParanoid" id="H2SEC0"/>
<dbReference type="InterPro" id="IPR031805">
    <property type="entry name" value="Piezo_TM25-28"/>
</dbReference>
<feature type="compositionally biased region" description="Acidic residues" evidence="1">
    <location>
        <begin position="75"/>
        <end position="87"/>
    </location>
</feature>
<feature type="region of interest" description="Disordered" evidence="1">
    <location>
        <begin position="73"/>
        <end position="104"/>
    </location>
</feature>
<feature type="transmembrane region" description="Helical" evidence="2">
    <location>
        <begin position="1078"/>
        <end position="1101"/>
    </location>
</feature>
<dbReference type="GO" id="GO:0008381">
    <property type="term" value="F:mechanosensitive monoatomic ion channel activity"/>
    <property type="evidence" value="ECO:0007669"/>
    <property type="project" value="InterPro"/>
</dbReference>
<dbReference type="GO" id="GO:0016020">
    <property type="term" value="C:membrane"/>
    <property type="evidence" value="ECO:0007669"/>
    <property type="project" value="InterPro"/>
</dbReference>
<evidence type="ECO:0000313" key="6">
    <source>
        <dbReference type="Proteomes" id="UP000005226"/>
    </source>
</evidence>
<protein>
    <submittedName>
        <fullName evidence="5">Uncharacterized protein</fullName>
    </submittedName>
</protein>
<feature type="transmembrane region" description="Helical" evidence="2">
    <location>
        <begin position="7"/>
        <end position="27"/>
    </location>
</feature>
<feature type="domain" description="Piezo TM25-28" evidence="3">
    <location>
        <begin position="1032"/>
        <end position="1217"/>
    </location>
</feature>
<feature type="transmembrane region" description="Helical" evidence="2">
    <location>
        <begin position="33"/>
        <end position="52"/>
    </location>
</feature>
<feature type="transmembrane region" description="Helical" evidence="2">
    <location>
        <begin position="113"/>
        <end position="132"/>
    </location>
</feature>
<sequence>MAGELVVGILYNLFLPLLLLAACLFRYNGLSLVYFLFVLTVPVLPNPSLVTMKGKRRKSKIQITLIVPLACQEGETSETESEEESDMEGSSSDSSEETTAPVQSGPPQFVQKLIMFAAGLKLLLSAIMNTAGKVVVTFLLGLAGIILPSLTSGVYFAVFLGLVWWWVFSRSIGMLIFSSLCVMLTIFSGGHLLVLYLYQLPLFQQLVPPEDAYARLFGMTGVIRTNSSEPYTLALHPFVSWPDFVNPLVLLLLYFTLVALLHKWVHITEEVCASVCQRKSKRIYCDDERSWQDLGSLLGGAGYTNCYSPSQYDSKDSLSEGTHQTDTGIRKCEESLKTPTEATSAPSGPSGLVIFGRMVQKHSYVSGLIIMMVWSITYNNWLTFALLVWSCMIWMMRDRRRYAMMSAPFLAAYGTVLVVLGFLSGLRLTREELYPGLPVFYSFNFWLMFRQQLKERKEAQSLRVESLDEVRVVPSNILLQNQPSPLVAMLISGVKGLLVKYWILFCCSMFFVISFSGKVVVYKILYIVLFLFCVVFYQTRYDVWRRLLKTFWAVVVGYSMVVLIAIYMYQFRSVSGLFRQIMGMSEEGLRDLGLERYHTVELFARILLPAVFLLACILQLHYFNSDFLTLTDLDSVPVRQQMEIGKSQETLDSVGLQSSSVKEADDLESRTGEGTISCWTFSSLLGRPCCLSGFGCLSSEQFWRLLELHSIKIVSSGIIWVSLQEVSLMNLLFLVLWVFALPFPRIRPTASSISAVWACVMVVCKMLYQLKVIKPLDYSFNCTAEVGVVVMELLNRSVLYSQPVDPVYWWGALRKCDGSILPCLQNHLMVLGLLVFEATVHRHQLYFRLHNSLKPPPFSIIFQGITRQHLDQGILPCIKYFINFLFYKFGLEVCRMVNVIGQRMDFYALLHSCALMAVLSRRRRKAIGEVWPKYCCFTAGLMVLQYVLCIGIPPAFCVDYPWRAAAQPLTSNVIKWFYLPDFAKRPNPSFIFYDHLLLLCSSLQWQVFEEENRAAVRLLAGDNVEISRSLDPCSFNQFIPVNNFLHCRCYLDMVKVFVFSYFFWLVLCLIFITGTTRISIFCLGYLVACFYFMLFGGSVLMQPVRYILRLWDWLIGYTCFVITMKNLLSLGSCAYLDSLVKNSCWLIQAFSMFCTIKDYDVPDPDEDCELPEGEAGIVWDAICFTVLLAQRRVFLSYYFLYVVSDLKSSKILASRSVFNFLKRCQPK</sequence>
<accession>H2SEC0</accession>
<feature type="transmembrane region" description="Helical" evidence="2">
    <location>
        <begin position="402"/>
        <end position="423"/>
    </location>
</feature>
<name>H2SEC0_TAKRU</name>
<evidence type="ECO:0000259" key="4">
    <source>
        <dbReference type="Pfam" id="PF24871"/>
    </source>
</evidence>
<dbReference type="HOGENOM" id="CLU_014550_1_0_1"/>
<reference evidence="5 6" key="1">
    <citation type="journal article" date="2011" name="Genome Biol. Evol.">
        <title>Integration of the genetic map and genome assembly of fugu facilitates insights into distinct features of genome evolution in teleosts and mammals.</title>
        <authorList>
            <person name="Kai W."/>
            <person name="Kikuchi K."/>
            <person name="Tohari S."/>
            <person name="Chew A.K."/>
            <person name="Tay A."/>
            <person name="Fujiwara A."/>
            <person name="Hosoya S."/>
            <person name="Suetake H."/>
            <person name="Naruse K."/>
            <person name="Brenner S."/>
            <person name="Suzuki Y."/>
            <person name="Venkatesh B."/>
        </authorList>
    </citation>
    <scope>NUCLEOTIDE SEQUENCE [LARGE SCALE GENOMIC DNA]</scope>
</reference>
<dbReference type="GeneTree" id="ENSGT00940000164142"/>
<dbReference type="InterPro" id="IPR027272">
    <property type="entry name" value="Piezo"/>
</dbReference>
<keyword evidence="6" id="KW-1185">Reference proteome</keyword>
<feature type="compositionally biased region" description="Low complexity" evidence="1">
    <location>
        <begin position="88"/>
        <end position="99"/>
    </location>
</feature>
<dbReference type="PANTHER" id="PTHR47049:SF7">
    <property type="entry name" value="PIEZO-TYPE MECHANOSENSITIVE ION CHANNEL COMPONENT 2 ISOFORM X1"/>
    <property type="match status" value="1"/>
</dbReference>
<dbReference type="Proteomes" id="UP000005226">
    <property type="component" value="Chromosome 3"/>
</dbReference>
<feature type="transmembrane region" description="Helical" evidence="2">
    <location>
        <begin position="1053"/>
        <end position="1072"/>
    </location>
</feature>
<evidence type="ECO:0000256" key="2">
    <source>
        <dbReference type="SAM" id="Phobius"/>
    </source>
</evidence>
<reference evidence="5" key="3">
    <citation type="submission" date="2025-09" db="UniProtKB">
        <authorList>
            <consortium name="Ensembl"/>
        </authorList>
    </citation>
    <scope>IDENTIFICATION</scope>
</reference>
<dbReference type="Pfam" id="PF24871">
    <property type="entry name" value="Piezo_TM1-24"/>
    <property type="match status" value="1"/>
</dbReference>
<keyword evidence="2" id="KW-0472">Membrane</keyword>
<dbReference type="Pfam" id="PF15917">
    <property type="entry name" value="Piezo_TM25-28"/>
    <property type="match status" value="1"/>
</dbReference>
<reference evidence="5" key="2">
    <citation type="submission" date="2025-08" db="UniProtKB">
        <authorList>
            <consortium name="Ensembl"/>
        </authorList>
    </citation>
    <scope>IDENTIFICATION</scope>
</reference>
<feature type="transmembrane region" description="Helical" evidence="2">
    <location>
        <begin position="174"/>
        <end position="198"/>
    </location>
</feature>
<evidence type="ECO:0000256" key="1">
    <source>
        <dbReference type="SAM" id="MobiDB-lite"/>
    </source>
</evidence>